<evidence type="ECO:0008006" key="16">
    <source>
        <dbReference type="Google" id="ProtNLM"/>
    </source>
</evidence>
<keyword evidence="2" id="KW-0479">Metal-binding</keyword>
<feature type="compositionally biased region" description="Low complexity" evidence="10">
    <location>
        <begin position="134"/>
        <end position="178"/>
    </location>
</feature>
<protein>
    <recommendedName>
        <fullName evidence="16">DNA repair protein RAD5</fullName>
    </recommendedName>
</protein>
<dbReference type="InterPro" id="IPR001841">
    <property type="entry name" value="Znf_RING"/>
</dbReference>
<keyword evidence="15" id="KW-1185">Reference proteome</keyword>
<evidence type="ECO:0000259" key="13">
    <source>
        <dbReference type="PROSITE" id="PS51194"/>
    </source>
</evidence>
<dbReference type="PROSITE" id="PS51192">
    <property type="entry name" value="HELICASE_ATP_BIND_1"/>
    <property type="match status" value="1"/>
</dbReference>
<evidence type="ECO:0000256" key="1">
    <source>
        <dbReference type="ARBA" id="ARBA00007025"/>
    </source>
</evidence>
<evidence type="ECO:0000256" key="2">
    <source>
        <dbReference type="ARBA" id="ARBA00022723"/>
    </source>
</evidence>
<dbReference type="InterPro" id="IPR038718">
    <property type="entry name" value="SNF2-like_sf"/>
</dbReference>
<evidence type="ECO:0000256" key="5">
    <source>
        <dbReference type="ARBA" id="ARBA00022801"/>
    </source>
</evidence>
<dbReference type="EMBL" id="CP144098">
    <property type="protein sequence ID" value="WWC85278.1"/>
    <property type="molecule type" value="Genomic_DNA"/>
</dbReference>
<feature type="region of interest" description="Disordered" evidence="10">
    <location>
        <begin position="1"/>
        <end position="25"/>
    </location>
</feature>
<dbReference type="GO" id="GO:0008270">
    <property type="term" value="F:zinc ion binding"/>
    <property type="evidence" value="ECO:0007669"/>
    <property type="project" value="UniProtKB-KW"/>
</dbReference>
<evidence type="ECO:0000313" key="15">
    <source>
        <dbReference type="Proteomes" id="UP001355207"/>
    </source>
</evidence>
<feature type="compositionally biased region" description="Basic and acidic residues" evidence="10">
    <location>
        <begin position="102"/>
        <end position="129"/>
    </location>
</feature>
<evidence type="ECO:0000256" key="4">
    <source>
        <dbReference type="ARBA" id="ARBA00022771"/>
    </source>
</evidence>
<accession>A0AAX4JK31</accession>
<reference evidence="14 15" key="1">
    <citation type="submission" date="2024-01" db="EMBL/GenBank/DDBJ databases">
        <title>Comparative genomics of Cryptococcus and Kwoniella reveals pathogenesis evolution and contrasting modes of karyotype evolution via chromosome fusion or intercentromeric recombination.</title>
        <authorList>
            <person name="Coelho M.A."/>
            <person name="David-Palma M."/>
            <person name="Shea T."/>
            <person name="Bowers K."/>
            <person name="McGinley-Smith S."/>
            <person name="Mohammad A.W."/>
            <person name="Gnirke A."/>
            <person name="Yurkov A.M."/>
            <person name="Nowrousian M."/>
            <person name="Sun S."/>
            <person name="Cuomo C.A."/>
            <person name="Heitman J."/>
        </authorList>
    </citation>
    <scope>NUCLEOTIDE SEQUENCE [LARGE SCALE GENOMIC DNA]</scope>
    <source>
        <strain evidence="14 15">CBS 6074</strain>
    </source>
</reference>
<gene>
    <name evidence="14" type="ORF">L201_000140</name>
</gene>
<dbReference type="Proteomes" id="UP001355207">
    <property type="component" value="Chromosome 1"/>
</dbReference>
<dbReference type="SMART" id="SM00487">
    <property type="entry name" value="DEXDc"/>
    <property type="match status" value="1"/>
</dbReference>
<feature type="compositionally biased region" description="Polar residues" evidence="10">
    <location>
        <begin position="197"/>
        <end position="217"/>
    </location>
</feature>
<keyword evidence="6" id="KW-0347">Helicase</keyword>
<keyword evidence="8" id="KW-0067">ATP-binding</keyword>
<feature type="domain" description="Helicase C-terminal" evidence="13">
    <location>
        <begin position="1195"/>
        <end position="1352"/>
    </location>
</feature>
<dbReference type="PROSITE" id="PS50089">
    <property type="entry name" value="ZF_RING_2"/>
    <property type="match status" value="1"/>
</dbReference>
<dbReference type="PROSITE" id="PS51194">
    <property type="entry name" value="HELICASE_CTER"/>
    <property type="match status" value="1"/>
</dbReference>
<dbReference type="InterPro" id="IPR027417">
    <property type="entry name" value="P-loop_NTPase"/>
</dbReference>
<dbReference type="GO" id="GO:0005634">
    <property type="term" value="C:nucleus"/>
    <property type="evidence" value="ECO:0007669"/>
    <property type="project" value="TreeGrafter"/>
</dbReference>
<dbReference type="Pfam" id="PF00176">
    <property type="entry name" value="SNF2-rel_dom"/>
    <property type="match status" value="1"/>
</dbReference>
<feature type="compositionally biased region" description="Low complexity" evidence="10">
    <location>
        <begin position="265"/>
        <end position="275"/>
    </location>
</feature>
<evidence type="ECO:0000259" key="11">
    <source>
        <dbReference type="PROSITE" id="PS50089"/>
    </source>
</evidence>
<feature type="domain" description="Helicase ATP-binding" evidence="12">
    <location>
        <begin position="663"/>
        <end position="849"/>
    </location>
</feature>
<sequence length="1376" mass="153548">MLSDKELEESARKTLGLDEEPDKPTPQFYLESFRNFSKTSPYDTNFIIEFANPKKKNTELGGNGFGVITCMEDYCWKDIILSADPHKIDGGKQDGFGSFSDYQDHCNEPDHKRGRSERCNRLGIDDRILPKTTSSSSSSSSFSSRPPSSFELPSTSSSSSSSRKPASFEFPSSSSASSTRFGRKSILDEPALAGPSYSANMASSSKPSRAIPQSSPIRETFNLLDRKPKWASTSPPPRSAIDIKPSTSIQARAGPSSSTNRRGSSIEVITISSSSPVGSDNEFDELAEDTDEDDIIALDEDQIPDEYRKVTNKDNPIPLSDSDSDDGEITIKDRGKGKAVVRTNSKPLAPIFNLSQSTRNAKPEPKDAVEMVRDDSGESIGQKQKSYDAIFNVDTQNQNKGKSKDKESSRPGPSSKPGTIQALSAEEKMKLKREADTPTPTPPPAVPHNDVKPNLNAHNAPVNPMTKTAYYTAEFSFLRSAAVQMKCRTNPDLSLLVNSRIRILSLLMNGVGSREYLAPSFALLTALPELRYQGPPSLINQLNAARSQPIVNGLHNGYAGGNMPGAWNGQIPLPGGGMLPNGGDDDDETMADIYGRYEEWDRPRTDQALHTYFDENMKDFIEDITVEQSLERLNLVSLTDRLPDLKIELLPHQVLGVDFMLEKERNPKLLGGINADAMGLGKTVQSIATIVTNQSEDPKIKTTLIIAPLALLTQWKNEIESKTTAGLLKVLIYHGQKRIKSTNNLKKYDVVLTTYGTLVAEAGPKEKRAKKDGSDAEEEYTDLKKQGPLMKVQWYRVILDEAHQIRNKNTRATKACFALKSYLRWCLTGTPIVNTLDDVYPYLHFLSISPSAAWDHFRDHISRVQKRRPKLATKRMQAILLQCCIRRHKDSELNGKKLLELPPKNTNVVELRFTDDERQIYNAIENRFKVRFNSFLRRGTVMKNYSVVLVMLLRLRQLTCHPWLLRRNPNDGIHHDDMLVSDDDLLNGVEAVREDDEGEVARAMTLCGQEVVDRTKRVLAERAVNLDTAPADGDESSREVECTICYESPMEDERITPCAHSFCSTCISEHFNNPTMDHDLTDLDISHGRRKCPMCRGIIERGKIFRADAFRPQNERAEEEGVENDITAKFETKGDEDEYEEGDVKGKRKANGDATSRSSKRKRNEMPTTNCEDPLADVADELDMDRVPPSTKMERLGDLIHEITTDKDTKNDKIIVFSQFVQYIELCSLFLTRQGVDHVRYIGAMNQEERTDVLRKFEVNLKDDPKSPRVILMSLKCGGVGLNLCAANHVICLDLAWNAATENQAVDRAHRIGQSKAVHVHRLIIANTVEQRIMELQEKKQALSDGAMGEGGAGRLGRLSVRDLIRLFDVGGDGED</sequence>
<evidence type="ECO:0000259" key="12">
    <source>
        <dbReference type="PROSITE" id="PS51192"/>
    </source>
</evidence>
<dbReference type="GO" id="GO:0004386">
    <property type="term" value="F:helicase activity"/>
    <property type="evidence" value="ECO:0007669"/>
    <property type="project" value="UniProtKB-KW"/>
</dbReference>
<keyword evidence="3" id="KW-0547">Nucleotide-binding</keyword>
<dbReference type="SUPFAM" id="SSF52540">
    <property type="entry name" value="P-loop containing nucleoside triphosphate hydrolases"/>
    <property type="match status" value="2"/>
</dbReference>
<evidence type="ECO:0000256" key="8">
    <source>
        <dbReference type="ARBA" id="ARBA00022840"/>
    </source>
</evidence>
<evidence type="ECO:0000256" key="9">
    <source>
        <dbReference type="PROSITE-ProRule" id="PRU00175"/>
    </source>
</evidence>
<dbReference type="GO" id="GO:0005737">
    <property type="term" value="C:cytoplasm"/>
    <property type="evidence" value="ECO:0007669"/>
    <property type="project" value="TreeGrafter"/>
</dbReference>
<feature type="compositionally biased region" description="Basic and acidic residues" evidence="10">
    <location>
        <begin position="425"/>
        <end position="436"/>
    </location>
</feature>
<dbReference type="FunFam" id="3.40.50.300:FF:002704">
    <property type="entry name" value="Unplaced genomic scaffold supercont1.17, whole genome shotgun sequence"/>
    <property type="match status" value="1"/>
</dbReference>
<dbReference type="Pfam" id="PF00271">
    <property type="entry name" value="Helicase_C"/>
    <property type="match status" value="1"/>
</dbReference>
<dbReference type="GO" id="GO:0016787">
    <property type="term" value="F:hydrolase activity"/>
    <property type="evidence" value="ECO:0007669"/>
    <property type="project" value="UniProtKB-KW"/>
</dbReference>
<dbReference type="InterPro" id="IPR017907">
    <property type="entry name" value="Znf_RING_CS"/>
</dbReference>
<dbReference type="InterPro" id="IPR049730">
    <property type="entry name" value="SNF2/RAD54-like_C"/>
</dbReference>
<feature type="compositionally biased region" description="Acidic residues" evidence="10">
    <location>
        <begin position="281"/>
        <end position="304"/>
    </location>
</feature>
<keyword evidence="5" id="KW-0378">Hydrolase</keyword>
<feature type="region of interest" description="Disordered" evidence="10">
    <location>
        <begin position="100"/>
        <end position="459"/>
    </location>
</feature>
<dbReference type="InterPro" id="IPR014001">
    <property type="entry name" value="Helicase_ATP-bd"/>
</dbReference>
<dbReference type="InterPro" id="IPR001650">
    <property type="entry name" value="Helicase_C-like"/>
</dbReference>
<dbReference type="SMART" id="SM00184">
    <property type="entry name" value="RING"/>
    <property type="match status" value="1"/>
</dbReference>
<evidence type="ECO:0000313" key="14">
    <source>
        <dbReference type="EMBL" id="WWC85278.1"/>
    </source>
</evidence>
<evidence type="ECO:0000256" key="7">
    <source>
        <dbReference type="ARBA" id="ARBA00022833"/>
    </source>
</evidence>
<evidence type="ECO:0000256" key="10">
    <source>
        <dbReference type="SAM" id="MobiDB-lite"/>
    </source>
</evidence>
<organism evidence="14 15">
    <name type="scientific">Kwoniella dendrophila CBS 6074</name>
    <dbReference type="NCBI Taxonomy" id="1295534"/>
    <lineage>
        <taxon>Eukaryota</taxon>
        <taxon>Fungi</taxon>
        <taxon>Dikarya</taxon>
        <taxon>Basidiomycota</taxon>
        <taxon>Agaricomycotina</taxon>
        <taxon>Tremellomycetes</taxon>
        <taxon>Tremellales</taxon>
        <taxon>Cryptococcaceae</taxon>
        <taxon>Kwoniella</taxon>
    </lineage>
</organism>
<feature type="domain" description="RING-type" evidence="11">
    <location>
        <begin position="1042"/>
        <end position="1096"/>
    </location>
</feature>
<keyword evidence="4 9" id="KW-0863">Zinc-finger</keyword>
<dbReference type="Gene3D" id="3.40.50.10810">
    <property type="entry name" value="Tandem AAA-ATPase domain"/>
    <property type="match status" value="1"/>
</dbReference>
<dbReference type="Gene3D" id="3.30.40.10">
    <property type="entry name" value="Zinc/RING finger domain, C3HC4 (zinc finger)"/>
    <property type="match status" value="1"/>
</dbReference>
<dbReference type="InterPro" id="IPR018957">
    <property type="entry name" value="Znf_C3HC4_RING-type"/>
</dbReference>
<dbReference type="InterPro" id="IPR000330">
    <property type="entry name" value="SNF2_N"/>
</dbReference>
<dbReference type="RefSeq" id="XP_066072041.1">
    <property type="nucleotide sequence ID" value="XM_066215944.1"/>
</dbReference>
<dbReference type="SMART" id="SM00490">
    <property type="entry name" value="HELICc"/>
    <property type="match status" value="1"/>
</dbReference>
<feature type="compositionally biased region" description="Basic and acidic residues" evidence="10">
    <location>
        <begin position="361"/>
        <end position="376"/>
    </location>
</feature>
<dbReference type="GO" id="GO:0000724">
    <property type="term" value="P:double-strand break repair via homologous recombination"/>
    <property type="evidence" value="ECO:0007669"/>
    <property type="project" value="TreeGrafter"/>
</dbReference>
<keyword evidence="7" id="KW-0862">Zinc</keyword>
<dbReference type="Gene3D" id="3.40.50.300">
    <property type="entry name" value="P-loop containing nucleotide triphosphate hydrolases"/>
    <property type="match status" value="1"/>
</dbReference>
<dbReference type="CDD" id="cd18008">
    <property type="entry name" value="DEXDc_SHPRH-like"/>
    <property type="match status" value="1"/>
</dbReference>
<evidence type="ECO:0000256" key="3">
    <source>
        <dbReference type="ARBA" id="ARBA00022741"/>
    </source>
</evidence>
<dbReference type="SUPFAM" id="SSF57850">
    <property type="entry name" value="RING/U-box"/>
    <property type="match status" value="1"/>
</dbReference>
<dbReference type="GO" id="GO:0008094">
    <property type="term" value="F:ATP-dependent activity, acting on DNA"/>
    <property type="evidence" value="ECO:0007669"/>
    <property type="project" value="TreeGrafter"/>
</dbReference>
<dbReference type="GO" id="GO:0005524">
    <property type="term" value="F:ATP binding"/>
    <property type="evidence" value="ECO:0007669"/>
    <property type="project" value="UniProtKB-KW"/>
</dbReference>
<comment type="similarity">
    <text evidence="1">Belongs to the SNF2/RAD54 helicase family.</text>
</comment>
<dbReference type="InterPro" id="IPR050628">
    <property type="entry name" value="SNF2_RAD54_helicase_TF"/>
</dbReference>
<dbReference type="PANTHER" id="PTHR45626">
    <property type="entry name" value="TRANSCRIPTION TERMINATION FACTOR 2-RELATED"/>
    <property type="match status" value="1"/>
</dbReference>
<feature type="compositionally biased region" description="Polar residues" evidence="10">
    <location>
        <begin position="245"/>
        <end position="263"/>
    </location>
</feature>
<dbReference type="PANTHER" id="PTHR45626:SF16">
    <property type="entry name" value="ATP-DEPENDENT HELICASE ULS1"/>
    <property type="match status" value="1"/>
</dbReference>
<dbReference type="Pfam" id="PF00097">
    <property type="entry name" value="zf-C3HC4"/>
    <property type="match status" value="1"/>
</dbReference>
<name>A0AAX4JK31_9TREE</name>
<dbReference type="GeneID" id="91090812"/>
<feature type="region of interest" description="Disordered" evidence="10">
    <location>
        <begin position="1111"/>
        <end position="1182"/>
    </location>
</feature>
<evidence type="ECO:0000256" key="6">
    <source>
        <dbReference type="ARBA" id="ARBA00022806"/>
    </source>
</evidence>
<feature type="compositionally biased region" description="Basic and acidic residues" evidence="10">
    <location>
        <begin position="1"/>
        <end position="16"/>
    </location>
</feature>
<dbReference type="CDD" id="cd18793">
    <property type="entry name" value="SF2_C_SNF"/>
    <property type="match status" value="1"/>
</dbReference>
<dbReference type="InterPro" id="IPR013083">
    <property type="entry name" value="Znf_RING/FYVE/PHD"/>
</dbReference>
<proteinExistence type="inferred from homology"/>
<dbReference type="PROSITE" id="PS00518">
    <property type="entry name" value="ZF_RING_1"/>
    <property type="match status" value="1"/>
</dbReference>